<sequence length="110" mass="12481">MDTITLVGKLSIIQLINSDLNNKEAESIEMLDSNLSSVNMNVDKAEHEFVSLLDNKILYHESIKLKIYVTDAKRNVLMCKDNPDLEMLLTNNPHEASVHVMCLTKIKPEL</sequence>
<dbReference type="OrthoDB" id="262529at2759"/>
<name>A0A397VNU2_9GLOM</name>
<dbReference type="Proteomes" id="UP000266673">
    <property type="component" value="Unassembled WGS sequence"/>
</dbReference>
<comment type="caution">
    <text evidence="1">The sequence shown here is derived from an EMBL/GenBank/DDBJ whole genome shotgun (WGS) entry which is preliminary data.</text>
</comment>
<evidence type="ECO:0000313" key="1">
    <source>
        <dbReference type="EMBL" id="RIB24195.1"/>
    </source>
</evidence>
<keyword evidence="2" id="KW-1185">Reference proteome</keyword>
<accession>A0A397VNU2</accession>
<dbReference type="EMBL" id="QKWP01000226">
    <property type="protein sequence ID" value="RIB24195.1"/>
    <property type="molecule type" value="Genomic_DNA"/>
</dbReference>
<evidence type="ECO:0000313" key="2">
    <source>
        <dbReference type="Proteomes" id="UP000266673"/>
    </source>
</evidence>
<reference evidence="1 2" key="1">
    <citation type="submission" date="2018-06" db="EMBL/GenBank/DDBJ databases">
        <title>Comparative genomics reveals the genomic features of Rhizophagus irregularis, R. cerebriforme, R. diaphanum and Gigaspora rosea, and their symbiotic lifestyle signature.</title>
        <authorList>
            <person name="Morin E."/>
            <person name="San Clemente H."/>
            <person name="Chen E.C.H."/>
            <person name="De La Providencia I."/>
            <person name="Hainaut M."/>
            <person name="Kuo A."/>
            <person name="Kohler A."/>
            <person name="Murat C."/>
            <person name="Tang N."/>
            <person name="Roy S."/>
            <person name="Loubradou J."/>
            <person name="Henrissat B."/>
            <person name="Grigoriev I.V."/>
            <person name="Corradi N."/>
            <person name="Roux C."/>
            <person name="Martin F.M."/>
        </authorList>
    </citation>
    <scope>NUCLEOTIDE SEQUENCE [LARGE SCALE GENOMIC DNA]</scope>
    <source>
        <strain evidence="1 2">DAOM 194757</strain>
    </source>
</reference>
<organism evidence="1 2">
    <name type="scientific">Gigaspora rosea</name>
    <dbReference type="NCBI Taxonomy" id="44941"/>
    <lineage>
        <taxon>Eukaryota</taxon>
        <taxon>Fungi</taxon>
        <taxon>Fungi incertae sedis</taxon>
        <taxon>Mucoromycota</taxon>
        <taxon>Glomeromycotina</taxon>
        <taxon>Glomeromycetes</taxon>
        <taxon>Diversisporales</taxon>
        <taxon>Gigasporaceae</taxon>
        <taxon>Gigaspora</taxon>
    </lineage>
</organism>
<dbReference type="AlphaFoldDB" id="A0A397VNU2"/>
<proteinExistence type="predicted"/>
<gene>
    <name evidence="1" type="ORF">C2G38_2169181</name>
</gene>
<dbReference type="Gene3D" id="3.40.50.12650">
    <property type="match status" value="1"/>
</dbReference>
<protein>
    <submittedName>
        <fullName evidence="1">Uncharacterized protein</fullName>
    </submittedName>
</protein>